<dbReference type="InterPro" id="IPR001251">
    <property type="entry name" value="CRAL-TRIO_dom"/>
</dbReference>
<feature type="domain" description="CRAL-TRIO" evidence="1">
    <location>
        <begin position="1"/>
        <end position="108"/>
    </location>
</feature>
<evidence type="ECO:0000313" key="3">
    <source>
        <dbReference type="Proteomes" id="UP000275385"/>
    </source>
</evidence>
<keyword evidence="3" id="KW-1185">Reference proteome</keyword>
<dbReference type="AlphaFoldDB" id="A0A420YEG5"/>
<dbReference type="CDD" id="cd00170">
    <property type="entry name" value="SEC14"/>
    <property type="match status" value="1"/>
</dbReference>
<dbReference type="Proteomes" id="UP000275385">
    <property type="component" value="Unassembled WGS sequence"/>
</dbReference>
<dbReference type="InterPro" id="IPR036865">
    <property type="entry name" value="CRAL-TRIO_dom_sf"/>
</dbReference>
<dbReference type="InterPro" id="IPR051026">
    <property type="entry name" value="PI/PC_transfer"/>
</dbReference>
<dbReference type="OrthoDB" id="30289at2759"/>
<dbReference type="Gene3D" id="3.40.525.10">
    <property type="entry name" value="CRAL-TRIO lipid binding domain"/>
    <property type="match status" value="1"/>
</dbReference>
<gene>
    <name evidence="2" type="ORF">DL546_007392</name>
</gene>
<evidence type="ECO:0000313" key="2">
    <source>
        <dbReference type="EMBL" id="RKU46288.1"/>
    </source>
</evidence>
<evidence type="ECO:0000259" key="1">
    <source>
        <dbReference type="PROSITE" id="PS50191"/>
    </source>
</evidence>
<sequence>MLRATAALDYVTRFVLPLCSAMSDRPNPSEPVTSAVFLVDIASFSFKQAWNVRGYAQDISRLLATCYPETVDRVYVLNAPSAFSKIWGLLKKWIDPRTAEKLVIVPSA</sequence>
<reference evidence="2 3" key="1">
    <citation type="submission" date="2018-08" db="EMBL/GenBank/DDBJ databases">
        <title>Draft genome of the lignicolous fungus Coniochaeta pulveracea.</title>
        <authorList>
            <person name="Borstlap C.J."/>
            <person name="De Witt R.N."/>
            <person name="Botha A."/>
            <person name="Volschenk H."/>
        </authorList>
    </citation>
    <scope>NUCLEOTIDE SEQUENCE [LARGE SCALE GENOMIC DNA]</scope>
    <source>
        <strain evidence="2 3">CAB683</strain>
    </source>
</reference>
<dbReference type="PROSITE" id="PS50191">
    <property type="entry name" value="CRAL_TRIO"/>
    <property type="match status" value="1"/>
</dbReference>
<name>A0A420YEG5_9PEZI</name>
<organism evidence="2 3">
    <name type="scientific">Coniochaeta pulveracea</name>
    <dbReference type="NCBI Taxonomy" id="177199"/>
    <lineage>
        <taxon>Eukaryota</taxon>
        <taxon>Fungi</taxon>
        <taxon>Dikarya</taxon>
        <taxon>Ascomycota</taxon>
        <taxon>Pezizomycotina</taxon>
        <taxon>Sordariomycetes</taxon>
        <taxon>Sordariomycetidae</taxon>
        <taxon>Coniochaetales</taxon>
        <taxon>Coniochaetaceae</taxon>
        <taxon>Coniochaeta</taxon>
    </lineage>
</organism>
<dbReference type="EMBL" id="QVQW01000015">
    <property type="protein sequence ID" value="RKU46288.1"/>
    <property type="molecule type" value="Genomic_DNA"/>
</dbReference>
<dbReference type="PANTHER" id="PTHR45657">
    <property type="entry name" value="CRAL-TRIO DOMAIN-CONTAINING PROTEIN YKL091C-RELATED"/>
    <property type="match status" value="1"/>
</dbReference>
<protein>
    <recommendedName>
        <fullName evidence="1">CRAL-TRIO domain-containing protein</fullName>
    </recommendedName>
</protein>
<comment type="caution">
    <text evidence="2">The sequence shown here is derived from an EMBL/GenBank/DDBJ whole genome shotgun (WGS) entry which is preliminary data.</text>
</comment>
<dbReference type="PANTHER" id="PTHR45657:SF20">
    <property type="entry name" value="CRAL_TRIO DOMAIN PROTEIN (AFU_ORTHOLOGUE AFUA_5G00680)"/>
    <property type="match status" value="1"/>
</dbReference>
<accession>A0A420YEG5</accession>
<dbReference type="STRING" id="177199.A0A420YEG5"/>
<proteinExistence type="predicted"/>
<dbReference type="Pfam" id="PF00650">
    <property type="entry name" value="CRAL_TRIO"/>
    <property type="match status" value="1"/>
</dbReference>
<dbReference type="SUPFAM" id="SSF52087">
    <property type="entry name" value="CRAL/TRIO domain"/>
    <property type="match status" value="1"/>
</dbReference>